<evidence type="ECO:0000313" key="9">
    <source>
        <dbReference type="EMBL" id="SMX24818.1"/>
    </source>
</evidence>
<sequence>MSSPSGVCLHFGHLEETWRPGTGSFWGSALAVADETTGRSGASRNAGGFIVVSGLCALVVFAFAISLITGPSGMTASRALSALFFDSAGPETVVMREIRLPRAVLGAFVGAALGLSGAAMQGLLRNPLAEPGLIGVSATAALGAVIALQTGLAAAFALALPLFALVGAGIAVGLLLLLAGPRGTSLVLILAGIAISALAAAGTSLVLNLSPNPFAASEIVFWLMGSLADRSWTHVWLAAPLIALGGGVLFLTGRGLDALTLGEDAAEALGVRIARLRLMVVAGTALAVGAATAVTGAIGFVGLVVPHILRPLTGGLPSRLLPASALGGAAMVLLADSAAQGLLPDRDLKLGVLTAFIGAPVFLHLIFRTRRAGV</sequence>
<protein>
    <submittedName>
        <fullName evidence="9">Hemin transport system permease protein HmuU</fullName>
    </submittedName>
</protein>
<dbReference type="PANTHER" id="PTHR30472:SF25">
    <property type="entry name" value="ABC TRANSPORTER PERMEASE PROTEIN MJ0876-RELATED"/>
    <property type="match status" value="1"/>
</dbReference>
<feature type="transmembrane region" description="Helical" evidence="8">
    <location>
        <begin position="154"/>
        <end position="179"/>
    </location>
</feature>
<feature type="transmembrane region" description="Helical" evidence="8">
    <location>
        <begin position="49"/>
        <end position="68"/>
    </location>
</feature>
<evidence type="ECO:0000256" key="4">
    <source>
        <dbReference type="ARBA" id="ARBA00022475"/>
    </source>
</evidence>
<evidence type="ECO:0000256" key="1">
    <source>
        <dbReference type="ARBA" id="ARBA00004651"/>
    </source>
</evidence>
<dbReference type="InterPro" id="IPR037294">
    <property type="entry name" value="ABC_BtuC-like"/>
</dbReference>
<feature type="transmembrane region" description="Helical" evidence="8">
    <location>
        <begin position="131"/>
        <end position="148"/>
    </location>
</feature>
<reference evidence="9 10" key="1">
    <citation type="submission" date="2017-05" db="EMBL/GenBank/DDBJ databases">
        <authorList>
            <person name="Song R."/>
            <person name="Chenine A.L."/>
            <person name="Ruprecht R.M."/>
        </authorList>
    </citation>
    <scope>NUCLEOTIDE SEQUENCE [LARGE SCALE GENOMIC DNA]</scope>
    <source>
        <strain evidence="9 10">CECT 8489</strain>
    </source>
</reference>
<dbReference type="PANTHER" id="PTHR30472">
    <property type="entry name" value="FERRIC ENTEROBACTIN TRANSPORT SYSTEM PERMEASE PROTEIN"/>
    <property type="match status" value="1"/>
</dbReference>
<comment type="similarity">
    <text evidence="2">Belongs to the binding-protein-dependent transport system permease family. FecCD subfamily.</text>
</comment>
<feature type="transmembrane region" description="Helical" evidence="8">
    <location>
        <begin position="278"/>
        <end position="305"/>
    </location>
</feature>
<feature type="transmembrane region" description="Helical" evidence="8">
    <location>
        <begin position="186"/>
        <end position="211"/>
    </location>
</feature>
<keyword evidence="6 8" id="KW-1133">Transmembrane helix</keyword>
<dbReference type="CDD" id="cd06550">
    <property type="entry name" value="TM_ABC_iron-siderophores_like"/>
    <property type="match status" value="1"/>
</dbReference>
<dbReference type="RefSeq" id="WP_093975023.1">
    <property type="nucleotide sequence ID" value="NZ_FXXQ01000010.1"/>
</dbReference>
<dbReference type="GO" id="GO:0033214">
    <property type="term" value="P:siderophore-iron import into cell"/>
    <property type="evidence" value="ECO:0007669"/>
    <property type="project" value="TreeGrafter"/>
</dbReference>
<evidence type="ECO:0000256" key="3">
    <source>
        <dbReference type="ARBA" id="ARBA00022448"/>
    </source>
</evidence>
<keyword evidence="5 8" id="KW-0812">Transmembrane</keyword>
<dbReference type="Proteomes" id="UP000201838">
    <property type="component" value="Unassembled WGS sequence"/>
</dbReference>
<keyword evidence="4" id="KW-1003">Cell membrane</keyword>
<evidence type="ECO:0000256" key="8">
    <source>
        <dbReference type="SAM" id="Phobius"/>
    </source>
</evidence>
<organism evidence="9 10">
    <name type="scientific">Boseongicola aestuarii</name>
    <dbReference type="NCBI Taxonomy" id="1470561"/>
    <lineage>
        <taxon>Bacteria</taxon>
        <taxon>Pseudomonadati</taxon>
        <taxon>Pseudomonadota</taxon>
        <taxon>Alphaproteobacteria</taxon>
        <taxon>Rhodobacterales</taxon>
        <taxon>Paracoccaceae</taxon>
        <taxon>Boseongicola</taxon>
    </lineage>
</organism>
<dbReference type="InterPro" id="IPR000522">
    <property type="entry name" value="ABC_transptr_permease_BtuC"/>
</dbReference>
<dbReference type="Gene3D" id="1.10.3470.10">
    <property type="entry name" value="ABC transporter involved in vitamin B12 uptake, BtuC"/>
    <property type="match status" value="1"/>
</dbReference>
<gene>
    <name evidence="9" type="primary">hmuU</name>
    <name evidence="9" type="ORF">BOA8489_02947</name>
</gene>
<accession>A0A238J287</accession>
<feature type="transmembrane region" description="Helical" evidence="8">
    <location>
        <begin position="103"/>
        <end position="124"/>
    </location>
</feature>
<dbReference type="GO" id="GO:0022857">
    <property type="term" value="F:transmembrane transporter activity"/>
    <property type="evidence" value="ECO:0007669"/>
    <property type="project" value="InterPro"/>
</dbReference>
<keyword evidence="7 8" id="KW-0472">Membrane</keyword>
<dbReference type="FunFam" id="1.10.3470.10:FF:000001">
    <property type="entry name" value="Vitamin B12 ABC transporter permease BtuC"/>
    <property type="match status" value="1"/>
</dbReference>
<feature type="transmembrane region" description="Helical" evidence="8">
    <location>
        <begin position="231"/>
        <end position="251"/>
    </location>
</feature>
<dbReference type="Pfam" id="PF01032">
    <property type="entry name" value="FecCD"/>
    <property type="match status" value="1"/>
</dbReference>
<keyword evidence="10" id="KW-1185">Reference proteome</keyword>
<evidence type="ECO:0000313" key="10">
    <source>
        <dbReference type="Proteomes" id="UP000201838"/>
    </source>
</evidence>
<feature type="transmembrane region" description="Helical" evidence="8">
    <location>
        <begin position="350"/>
        <end position="367"/>
    </location>
</feature>
<evidence type="ECO:0000256" key="7">
    <source>
        <dbReference type="ARBA" id="ARBA00023136"/>
    </source>
</evidence>
<evidence type="ECO:0000256" key="6">
    <source>
        <dbReference type="ARBA" id="ARBA00022989"/>
    </source>
</evidence>
<proteinExistence type="inferred from homology"/>
<keyword evidence="3" id="KW-0813">Transport</keyword>
<dbReference type="OrthoDB" id="9811975at2"/>
<dbReference type="EMBL" id="FXXQ01000010">
    <property type="protein sequence ID" value="SMX24818.1"/>
    <property type="molecule type" value="Genomic_DNA"/>
</dbReference>
<comment type="subcellular location">
    <subcellularLocation>
        <location evidence="1">Cell membrane</location>
        <topology evidence="1">Multi-pass membrane protein</topology>
    </subcellularLocation>
</comment>
<dbReference type="GO" id="GO:0005886">
    <property type="term" value="C:plasma membrane"/>
    <property type="evidence" value="ECO:0007669"/>
    <property type="project" value="UniProtKB-SubCell"/>
</dbReference>
<dbReference type="SUPFAM" id="SSF81345">
    <property type="entry name" value="ABC transporter involved in vitamin B12 uptake, BtuC"/>
    <property type="match status" value="1"/>
</dbReference>
<evidence type="ECO:0000256" key="2">
    <source>
        <dbReference type="ARBA" id="ARBA00007935"/>
    </source>
</evidence>
<dbReference type="AlphaFoldDB" id="A0A238J287"/>
<name>A0A238J287_9RHOB</name>
<evidence type="ECO:0000256" key="5">
    <source>
        <dbReference type="ARBA" id="ARBA00022692"/>
    </source>
</evidence>